<evidence type="ECO:0000313" key="2">
    <source>
        <dbReference type="EMBL" id="MCL3787188.1"/>
    </source>
</evidence>
<sequence>MKCFKNRYNNLSYIIFTILSLFSISLIFNNNVWFDEAYTLSLIQHNYSEVIEILKSDMHPPLYFISLKFFCEIFGYSILVTKIFSVLGYIATLLLGCTVVKKHFGSDTSMVYMLTIGAIPMSLYFSVQQRSYQWSIFFVTLCFTEALLFLENHGTRHCVIFVITALFAAYNHIYALLAVGVIFIFVNIYAFVKDGKLIKAIIISDIAMTVGYSPWIIPLLYQTEAAAGSFWLKGVEPLSVVVFASGLVISTLILAKKENRRLSVIFAITCVLSVQAIGLLVTIFIRPFYIARYSVVISGIFALLVAFGTQHIKEKVKNIICVLLCALNVACLIGTGIFEYNPSMNNFFNRFDEIASSTDTFLYCDSSFGILSYYYPENTHICTYSEPWFVAFDNIECINKNELSNKIPPNDTVWFVKNELTKTPEYIQSNFDLELVDSFKCDFNTFNVYLAKK</sequence>
<protein>
    <recommendedName>
        <fullName evidence="4">Glycosyltransferase RgtA/B/C/D-like domain-containing protein</fullName>
    </recommendedName>
</protein>
<dbReference type="Proteomes" id="UP001056693">
    <property type="component" value="Unassembled WGS sequence"/>
</dbReference>
<feature type="transmembrane region" description="Helical" evidence="1">
    <location>
        <begin position="319"/>
        <end position="338"/>
    </location>
</feature>
<feature type="transmembrane region" description="Helical" evidence="1">
    <location>
        <begin position="237"/>
        <end position="255"/>
    </location>
</feature>
<keyword evidence="1" id="KW-0812">Transmembrane</keyword>
<keyword evidence="1" id="KW-0472">Membrane</keyword>
<reference evidence="2 3" key="1">
    <citation type="submission" date="2019-03" db="EMBL/GenBank/DDBJ databases">
        <authorList>
            <person name="Molinero N."/>
            <person name="Sanchez B."/>
            <person name="Walker A."/>
            <person name="Duncan S."/>
            <person name="Delgado S."/>
            <person name="Margolles A."/>
        </authorList>
    </citation>
    <scope>NUCLEOTIDE SEQUENCE [LARGE SCALE GENOMIC DNA]</scope>
    <source>
        <strain evidence="2 3">IPLA60002</strain>
    </source>
</reference>
<evidence type="ECO:0000313" key="3">
    <source>
        <dbReference type="Proteomes" id="UP001056693"/>
    </source>
</evidence>
<dbReference type="RefSeq" id="WP_022234349.1">
    <property type="nucleotide sequence ID" value="NZ_SNUZ01000005.1"/>
</dbReference>
<feature type="transmembrane region" description="Helical" evidence="1">
    <location>
        <begin position="134"/>
        <end position="153"/>
    </location>
</feature>
<accession>A0ABT0NHR9</accession>
<organism evidence="2 3">
    <name type="scientific">Ruminococcus bromii</name>
    <dbReference type="NCBI Taxonomy" id="40518"/>
    <lineage>
        <taxon>Bacteria</taxon>
        <taxon>Bacillati</taxon>
        <taxon>Bacillota</taxon>
        <taxon>Clostridia</taxon>
        <taxon>Eubacteriales</taxon>
        <taxon>Oscillospiraceae</taxon>
        <taxon>Ruminococcus</taxon>
    </lineage>
</organism>
<feature type="transmembrane region" description="Helical" evidence="1">
    <location>
        <begin position="110"/>
        <end position="127"/>
    </location>
</feature>
<proteinExistence type="predicted"/>
<name>A0ABT0NHR9_9FIRM</name>
<feature type="transmembrane region" description="Helical" evidence="1">
    <location>
        <begin position="290"/>
        <end position="307"/>
    </location>
</feature>
<feature type="transmembrane region" description="Helical" evidence="1">
    <location>
        <begin position="159"/>
        <end position="185"/>
    </location>
</feature>
<comment type="caution">
    <text evidence="2">The sequence shown here is derived from an EMBL/GenBank/DDBJ whole genome shotgun (WGS) entry which is preliminary data.</text>
</comment>
<feature type="transmembrane region" description="Helical" evidence="1">
    <location>
        <begin position="197"/>
        <end position="217"/>
    </location>
</feature>
<evidence type="ECO:0008006" key="4">
    <source>
        <dbReference type="Google" id="ProtNLM"/>
    </source>
</evidence>
<keyword evidence="3" id="KW-1185">Reference proteome</keyword>
<gene>
    <name evidence="2" type="ORF">E2N93_04005</name>
</gene>
<keyword evidence="1" id="KW-1133">Transmembrane helix</keyword>
<evidence type="ECO:0000256" key="1">
    <source>
        <dbReference type="SAM" id="Phobius"/>
    </source>
</evidence>
<feature type="transmembrane region" description="Helical" evidence="1">
    <location>
        <begin position="262"/>
        <end position="284"/>
    </location>
</feature>
<feature type="transmembrane region" description="Helical" evidence="1">
    <location>
        <begin position="12"/>
        <end position="34"/>
    </location>
</feature>
<dbReference type="EMBL" id="SNUZ01000005">
    <property type="protein sequence ID" value="MCL3787188.1"/>
    <property type="molecule type" value="Genomic_DNA"/>
</dbReference>